<dbReference type="Pfam" id="PF00650">
    <property type="entry name" value="CRAL_TRIO"/>
    <property type="match status" value="1"/>
</dbReference>
<dbReference type="InterPro" id="IPR001251">
    <property type="entry name" value="CRAL-TRIO_dom"/>
</dbReference>
<dbReference type="InterPro" id="IPR036865">
    <property type="entry name" value="CRAL-TRIO_dom_sf"/>
</dbReference>
<reference evidence="2" key="1">
    <citation type="journal article" date="2019" name="MBio">
        <title>Virus Genomes from Deep Sea Sediments Expand the Ocean Megavirome and Support Independent Origins of Viral Gigantism.</title>
        <authorList>
            <person name="Backstrom D."/>
            <person name="Yutin N."/>
            <person name="Jorgensen S.L."/>
            <person name="Dharamshi J."/>
            <person name="Homa F."/>
            <person name="Zaremba-Niedwiedzka K."/>
            <person name="Spang A."/>
            <person name="Wolf Y.I."/>
            <person name="Koonin E.V."/>
            <person name="Ettema T.J."/>
        </authorList>
    </citation>
    <scope>NUCLEOTIDE SEQUENCE</scope>
</reference>
<accession>A0A481Z181</accession>
<organism evidence="2">
    <name type="scientific">Mimivirus LCMiAC02</name>
    <dbReference type="NCBI Taxonomy" id="2506609"/>
    <lineage>
        <taxon>Viruses</taxon>
        <taxon>Varidnaviria</taxon>
        <taxon>Bamfordvirae</taxon>
        <taxon>Nucleocytoviricota</taxon>
        <taxon>Megaviricetes</taxon>
        <taxon>Imitervirales</taxon>
        <taxon>Mimiviridae</taxon>
        <taxon>Klosneuvirinae</taxon>
    </lineage>
</organism>
<dbReference type="EMBL" id="MK500406">
    <property type="protein sequence ID" value="QBK89000.1"/>
    <property type="molecule type" value="Genomic_DNA"/>
</dbReference>
<proteinExistence type="predicted"/>
<feature type="domain" description="CRAL-TRIO" evidence="1">
    <location>
        <begin position="89"/>
        <end position="218"/>
    </location>
</feature>
<sequence>MSSFIDKLNFTINEFKIFEHLRNKYRGIISDRLLGVIVRQQRKEKKYYKKCKEIIELERSVGLSNIKISYNILKALKKGAIIYNQNLQTYNGIPLIIVKPFVMYEQKLQENDRMKCIFYTINQIITNFPEVTTKGIHIIIYMKNINLCHGLAFISKVFPYLKKLPARPQKIEVYKPADSVLFTFNLLVKQLMPRHMIDRVKVLDTITKLKQSIGRENILYLCKGNMKYDIGNVVKNIFCKGDKNVCAVYDKI</sequence>
<gene>
    <name evidence="2" type="ORF">LCMiAC02_00930</name>
</gene>
<evidence type="ECO:0000313" key="2">
    <source>
        <dbReference type="EMBL" id="QBK89000.1"/>
    </source>
</evidence>
<dbReference type="Gene3D" id="3.40.525.10">
    <property type="entry name" value="CRAL-TRIO lipid binding domain"/>
    <property type="match status" value="1"/>
</dbReference>
<protein>
    <submittedName>
        <fullName evidence="2">CRAL/TRIO domain protein</fullName>
    </submittedName>
</protein>
<dbReference type="SUPFAM" id="SSF52087">
    <property type="entry name" value="CRAL/TRIO domain"/>
    <property type="match status" value="1"/>
</dbReference>
<evidence type="ECO:0000259" key="1">
    <source>
        <dbReference type="Pfam" id="PF00650"/>
    </source>
</evidence>
<name>A0A481Z181_9VIRU</name>